<reference evidence="3" key="2">
    <citation type="submission" date="2015-01" db="EMBL/GenBank/DDBJ databases">
        <title>Evolutionary Origins and Diversification of the Mycorrhizal Mutualists.</title>
        <authorList>
            <consortium name="DOE Joint Genome Institute"/>
            <consortium name="Mycorrhizal Genomics Consortium"/>
            <person name="Kohler A."/>
            <person name="Kuo A."/>
            <person name="Nagy L.G."/>
            <person name="Floudas D."/>
            <person name="Copeland A."/>
            <person name="Barry K.W."/>
            <person name="Cichocki N."/>
            <person name="Veneault-Fourrey C."/>
            <person name="LaButti K."/>
            <person name="Lindquist E.A."/>
            <person name="Lipzen A."/>
            <person name="Lundell T."/>
            <person name="Morin E."/>
            <person name="Murat C."/>
            <person name="Riley R."/>
            <person name="Ohm R."/>
            <person name="Sun H."/>
            <person name="Tunlid A."/>
            <person name="Henrissat B."/>
            <person name="Grigoriev I.V."/>
            <person name="Hibbett D.S."/>
            <person name="Martin F."/>
        </authorList>
    </citation>
    <scope>NUCLEOTIDE SEQUENCE [LARGE SCALE GENOMIC DNA]</scope>
    <source>
        <strain evidence="3">h7</strain>
    </source>
</reference>
<protein>
    <submittedName>
        <fullName evidence="2">Uncharacterized protein</fullName>
    </submittedName>
</protein>
<dbReference type="AlphaFoldDB" id="A0A0C2YWP2"/>
<accession>A0A0C2YWP2</accession>
<gene>
    <name evidence="2" type="ORF">M413DRAFT_442101</name>
</gene>
<dbReference type="Proteomes" id="UP000053424">
    <property type="component" value="Unassembled WGS sequence"/>
</dbReference>
<reference evidence="2 3" key="1">
    <citation type="submission" date="2014-04" db="EMBL/GenBank/DDBJ databases">
        <authorList>
            <consortium name="DOE Joint Genome Institute"/>
            <person name="Kuo A."/>
            <person name="Gay G."/>
            <person name="Dore J."/>
            <person name="Kohler A."/>
            <person name="Nagy L.G."/>
            <person name="Floudas D."/>
            <person name="Copeland A."/>
            <person name="Barry K.W."/>
            <person name="Cichocki N."/>
            <person name="Veneault-Fourrey C."/>
            <person name="LaButti K."/>
            <person name="Lindquist E.A."/>
            <person name="Lipzen A."/>
            <person name="Lundell T."/>
            <person name="Morin E."/>
            <person name="Murat C."/>
            <person name="Sun H."/>
            <person name="Tunlid A."/>
            <person name="Henrissat B."/>
            <person name="Grigoriev I.V."/>
            <person name="Hibbett D.S."/>
            <person name="Martin F."/>
            <person name="Nordberg H.P."/>
            <person name="Cantor M.N."/>
            <person name="Hua S.X."/>
        </authorList>
    </citation>
    <scope>NUCLEOTIDE SEQUENCE [LARGE SCALE GENOMIC DNA]</scope>
    <source>
        <strain evidence="3">h7</strain>
    </source>
</reference>
<dbReference type="HOGENOM" id="CLU_2867906_0_0_1"/>
<feature type="region of interest" description="Disordered" evidence="1">
    <location>
        <begin position="37"/>
        <end position="64"/>
    </location>
</feature>
<sequence length="64" mass="7078">MSELPPPSSYNNNSARMLRQNEAVSNVAQTSLSLWNPGHNARMEQDESPNEPSITLVGLTDSHR</sequence>
<evidence type="ECO:0000313" key="3">
    <source>
        <dbReference type="Proteomes" id="UP000053424"/>
    </source>
</evidence>
<feature type="region of interest" description="Disordered" evidence="1">
    <location>
        <begin position="1"/>
        <end position="25"/>
    </location>
</feature>
<organism evidence="2 3">
    <name type="scientific">Hebeloma cylindrosporum</name>
    <dbReference type="NCBI Taxonomy" id="76867"/>
    <lineage>
        <taxon>Eukaryota</taxon>
        <taxon>Fungi</taxon>
        <taxon>Dikarya</taxon>
        <taxon>Basidiomycota</taxon>
        <taxon>Agaricomycotina</taxon>
        <taxon>Agaricomycetes</taxon>
        <taxon>Agaricomycetidae</taxon>
        <taxon>Agaricales</taxon>
        <taxon>Agaricineae</taxon>
        <taxon>Hymenogastraceae</taxon>
        <taxon>Hebeloma</taxon>
    </lineage>
</organism>
<name>A0A0C2YWP2_HEBCY</name>
<evidence type="ECO:0000313" key="2">
    <source>
        <dbReference type="EMBL" id="KIM45422.1"/>
    </source>
</evidence>
<evidence type="ECO:0000256" key="1">
    <source>
        <dbReference type="SAM" id="MobiDB-lite"/>
    </source>
</evidence>
<keyword evidence="3" id="KW-1185">Reference proteome</keyword>
<dbReference type="EMBL" id="KN831772">
    <property type="protein sequence ID" value="KIM45422.1"/>
    <property type="molecule type" value="Genomic_DNA"/>
</dbReference>
<proteinExistence type="predicted"/>